<dbReference type="SUPFAM" id="SSF48726">
    <property type="entry name" value="Immunoglobulin"/>
    <property type="match status" value="3"/>
</dbReference>
<keyword evidence="1" id="KW-0677">Repeat</keyword>
<dbReference type="InterPro" id="IPR036179">
    <property type="entry name" value="Ig-like_dom_sf"/>
</dbReference>
<feature type="compositionally biased region" description="Basic and acidic residues" evidence="3">
    <location>
        <begin position="778"/>
        <end position="787"/>
    </location>
</feature>
<feature type="domain" description="Ig-like" evidence="6">
    <location>
        <begin position="28"/>
        <end position="104"/>
    </location>
</feature>
<evidence type="ECO:0000256" key="4">
    <source>
        <dbReference type="SAM" id="Phobius"/>
    </source>
</evidence>
<dbReference type="GeneID" id="136083692"/>
<dbReference type="InterPro" id="IPR003599">
    <property type="entry name" value="Ig_sub"/>
</dbReference>
<dbReference type="PANTHER" id="PTHR44170:SF6">
    <property type="entry name" value="CONTACTIN"/>
    <property type="match status" value="1"/>
</dbReference>
<feature type="transmembrane region" description="Helical" evidence="4">
    <location>
        <begin position="547"/>
        <end position="567"/>
    </location>
</feature>
<feature type="signal peptide" evidence="5">
    <location>
        <begin position="1"/>
        <end position="31"/>
    </location>
</feature>
<feature type="region of interest" description="Disordered" evidence="3">
    <location>
        <begin position="722"/>
        <end position="787"/>
    </location>
</feature>
<dbReference type="Gene3D" id="2.60.40.10">
    <property type="entry name" value="Immunoglobulins"/>
    <property type="match status" value="2"/>
</dbReference>
<feature type="domain" description="Ig-like" evidence="6">
    <location>
        <begin position="209"/>
        <end position="300"/>
    </location>
</feature>
<reference evidence="8" key="1">
    <citation type="submission" date="2025-08" db="UniProtKB">
        <authorList>
            <consortium name="RefSeq"/>
        </authorList>
    </citation>
    <scope>IDENTIFICATION</scope>
</reference>
<keyword evidence="4" id="KW-0472">Membrane</keyword>
<evidence type="ECO:0000256" key="1">
    <source>
        <dbReference type="ARBA" id="ARBA00022737"/>
    </source>
</evidence>
<dbReference type="InterPro" id="IPR007110">
    <property type="entry name" value="Ig-like_dom"/>
</dbReference>
<dbReference type="Proteomes" id="UP001652625">
    <property type="component" value="Chromosome 08"/>
</dbReference>
<dbReference type="InterPro" id="IPR013783">
    <property type="entry name" value="Ig-like_fold"/>
</dbReference>
<sequence>MRVISLYLLILYTNISLKLSASFVDPPPTFGEEPQDTWFFNSSSSNLSCVANQNPVGVSYQWMYETEIVSKFTNLTHIQVEKYGAYTCLLSNSFGTVRSRTALVKKPVIDYQEIKDFHKNIINRGYLFLPSLKVYESVPPVAEVFWKKKNKPQEWEVLQKDLYTKNGSLLIRSVNSEEHNTSFSYNIKQKNGRSVVGYTVTVNIIEISPSLSQCENNSLALIEAPPNVTVYVGQEISIECLAFFYRCSYPITISWFYNYSNVKNEVSRGNAILKISNSTLLKSGNYICEAAGYYYIPRVTCVTVLVKPSLNIKPDSVTFYIKNGASITLDTIALTSSAGLKRFEWYFNGKSLCGKSKYNYTSDYKLIVNQPVESDSGIYQVFYFFDGFELKHAFNAFFVNNTSIVVTDLLTSTSILSKRVSTIGFKTLSISTEVVKVFSVFSLVSIFSLTKPSCIVLSSAVSSQSITLPSLASEKELIKSDKSIIVTDLLTSTSTLSVKVSTISFISSLVSSFKSSYPGMSSAVSTQSVTVTLPTLVPEKKLIKNDALITGLSAGSAILIIGLLIGLMMRKRCLTKNGIKKKEVNEMALCEKKRFNTSIKKNNDYEVPVNNEYAVLEKQENSYCHDEPNYQYRDEPNYHIIEAENHNSLDFSDNNKELNKKLSEDNYGFEPEYKEIEVSCGGVANDSKNYASIYACVPEVAKDNLSYFKNKVNPTKNVLTGIKSSPATSRPSDLYTPIKNNHVSNKNTLPSRSTDIYTSLNIKDGQSPKPYAMLKFDSSTEKHAKNS</sequence>
<proteinExistence type="predicted"/>
<accession>A0ABM4CCD8</accession>
<keyword evidence="4" id="KW-0812">Transmembrane</keyword>
<dbReference type="SMART" id="SM00409">
    <property type="entry name" value="IG"/>
    <property type="match status" value="2"/>
</dbReference>
<organism evidence="7 8">
    <name type="scientific">Hydra vulgaris</name>
    <name type="common">Hydra</name>
    <name type="synonym">Hydra attenuata</name>
    <dbReference type="NCBI Taxonomy" id="6087"/>
    <lineage>
        <taxon>Eukaryota</taxon>
        <taxon>Metazoa</taxon>
        <taxon>Cnidaria</taxon>
        <taxon>Hydrozoa</taxon>
        <taxon>Hydroidolina</taxon>
        <taxon>Anthoathecata</taxon>
        <taxon>Aplanulata</taxon>
        <taxon>Hydridae</taxon>
        <taxon>Hydra</taxon>
    </lineage>
</organism>
<dbReference type="PROSITE" id="PS50835">
    <property type="entry name" value="IG_LIKE"/>
    <property type="match status" value="2"/>
</dbReference>
<gene>
    <name evidence="8" type="primary">LOC136083692</name>
</gene>
<keyword evidence="2" id="KW-1015">Disulfide bond</keyword>
<keyword evidence="5" id="KW-0732">Signal</keyword>
<keyword evidence="4" id="KW-1133">Transmembrane helix</keyword>
<feature type="compositionally biased region" description="Polar residues" evidence="3">
    <location>
        <begin position="722"/>
        <end position="731"/>
    </location>
</feature>
<dbReference type="Pfam" id="PF13927">
    <property type="entry name" value="Ig_3"/>
    <property type="match status" value="1"/>
</dbReference>
<dbReference type="RefSeq" id="XP_065659343.1">
    <property type="nucleotide sequence ID" value="XM_065803271.1"/>
</dbReference>
<evidence type="ECO:0000256" key="3">
    <source>
        <dbReference type="SAM" id="MobiDB-lite"/>
    </source>
</evidence>
<evidence type="ECO:0000313" key="7">
    <source>
        <dbReference type="Proteomes" id="UP001652625"/>
    </source>
</evidence>
<protein>
    <submittedName>
        <fullName evidence="8">Uncharacterized protein LOC136083692</fullName>
    </submittedName>
</protein>
<feature type="chain" id="PRO_5047197400" evidence="5">
    <location>
        <begin position="32"/>
        <end position="787"/>
    </location>
</feature>
<evidence type="ECO:0000256" key="5">
    <source>
        <dbReference type="SAM" id="SignalP"/>
    </source>
</evidence>
<dbReference type="PANTHER" id="PTHR44170">
    <property type="entry name" value="PROTEIN SIDEKICK"/>
    <property type="match status" value="1"/>
</dbReference>
<name>A0ABM4CCD8_HYDVU</name>
<evidence type="ECO:0000259" key="6">
    <source>
        <dbReference type="PROSITE" id="PS50835"/>
    </source>
</evidence>
<feature type="compositionally biased region" description="Polar residues" evidence="3">
    <location>
        <begin position="738"/>
        <end position="761"/>
    </location>
</feature>
<evidence type="ECO:0000313" key="8">
    <source>
        <dbReference type="RefSeq" id="XP_065659343.1"/>
    </source>
</evidence>
<evidence type="ECO:0000256" key="2">
    <source>
        <dbReference type="ARBA" id="ARBA00023157"/>
    </source>
</evidence>
<dbReference type="CDD" id="cd00096">
    <property type="entry name" value="Ig"/>
    <property type="match status" value="1"/>
</dbReference>
<keyword evidence="7" id="KW-1185">Reference proteome</keyword>